<accession>A0ABU9VRT3</accession>
<name>A0ABU9VRT3_9CLOT</name>
<feature type="domain" description="Cysteine-rich" evidence="2">
    <location>
        <begin position="146"/>
        <end position="234"/>
    </location>
</feature>
<evidence type="ECO:0000256" key="1">
    <source>
        <dbReference type="ARBA" id="ARBA00023002"/>
    </source>
</evidence>
<evidence type="ECO:0000313" key="4">
    <source>
        <dbReference type="Proteomes" id="UP001407405"/>
    </source>
</evidence>
<dbReference type="Gene3D" id="1.20.1050.140">
    <property type="match status" value="1"/>
</dbReference>
<evidence type="ECO:0000259" key="2">
    <source>
        <dbReference type="Pfam" id="PF02754"/>
    </source>
</evidence>
<sequence length="289" mass="31848">MLSYYPGCTVRAQQDDGFEREALALLASLDIQTQELEEWECCGAVYPEARDEYVGLLSSVRALQRTGDAGSQGMLTLCSACFHVMRRVNHRMKRDEEAQQRVGGYLGNMYQGETKVFHLLEVLRDLVGYPRIQEAVVTPLKGEKMACYYGCMLLRPKEELGLVDSENPRLMEALMEALGATTVRFPYQTDCCGAYHVYREAPLAAAASLKVVTAAREAGATQIITACPLCKHNLEACQASLPQRDQLPVAYMTAPLAEALGGLQHLEKMAFLNGEKGDPSHAFSGENSQ</sequence>
<feature type="domain" description="Cysteine-rich" evidence="2">
    <location>
        <begin position="3"/>
        <end position="85"/>
    </location>
</feature>
<keyword evidence="4" id="KW-1185">Reference proteome</keyword>
<dbReference type="PANTHER" id="PTHR42947:SF1">
    <property type="entry name" value="COB--COM HETERODISULFIDE REDUCTASE SUBUNIT B 1"/>
    <property type="match status" value="1"/>
</dbReference>
<evidence type="ECO:0000313" key="3">
    <source>
        <dbReference type="EMBL" id="MEN1759882.1"/>
    </source>
</evidence>
<comment type="caution">
    <text evidence="3">The sequence shown here is derived from an EMBL/GenBank/DDBJ whole genome shotgun (WGS) entry which is preliminary data.</text>
</comment>
<dbReference type="InterPro" id="IPR051278">
    <property type="entry name" value="HdrB/HdrD_reductase"/>
</dbReference>
<dbReference type="Proteomes" id="UP001407405">
    <property type="component" value="Unassembled WGS sequence"/>
</dbReference>
<reference evidence="3 4" key="1">
    <citation type="submission" date="2024-04" db="EMBL/GenBank/DDBJ databases">
        <title>Genome sequencing and metabolic network reconstruction of aminoacids and betaine degradation by Anoxynatronum sibiricum.</title>
        <authorList>
            <person name="Detkova E.N."/>
            <person name="Boltjanskaja Y.V."/>
            <person name="Mardanov A.V."/>
            <person name="Kevbrin V."/>
        </authorList>
    </citation>
    <scope>NUCLEOTIDE SEQUENCE [LARGE SCALE GENOMIC DNA]</scope>
    <source>
        <strain evidence="3 4">Z-7981</strain>
    </source>
</reference>
<dbReference type="Pfam" id="PF02754">
    <property type="entry name" value="CCG"/>
    <property type="match status" value="2"/>
</dbReference>
<gene>
    <name evidence="3" type="ORF">AAIG11_05340</name>
</gene>
<proteinExistence type="predicted"/>
<keyword evidence="1" id="KW-0560">Oxidoreductase</keyword>
<dbReference type="EMBL" id="JBCITM010000004">
    <property type="protein sequence ID" value="MEN1759882.1"/>
    <property type="molecule type" value="Genomic_DNA"/>
</dbReference>
<dbReference type="InterPro" id="IPR004017">
    <property type="entry name" value="Cys_rich_dom"/>
</dbReference>
<protein>
    <submittedName>
        <fullName evidence="3">CoB--CoM heterodisulfide reductase iron-sulfur subunit B family protein</fullName>
    </submittedName>
</protein>
<dbReference type="RefSeq" id="WP_343185211.1">
    <property type="nucleotide sequence ID" value="NZ_JBCITM010000004.1"/>
</dbReference>
<dbReference type="PANTHER" id="PTHR42947">
    <property type="entry name" value="COB--COM HETERODISULFIDE REDUCTASE SUBUNIT B 1"/>
    <property type="match status" value="1"/>
</dbReference>
<organism evidence="3 4">
    <name type="scientific">Anoxynatronum sibiricum</name>
    <dbReference type="NCBI Taxonomy" id="210623"/>
    <lineage>
        <taxon>Bacteria</taxon>
        <taxon>Bacillati</taxon>
        <taxon>Bacillota</taxon>
        <taxon>Clostridia</taxon>
        <taxon>Eubacteriales</taxon>
        <taxon>Clostridiaceae</taxon>
        <taxon>Anoxynatronum</taxon>
    </lineage>
</organism>